<accession>A0A0V1CN68</accession>
<protein>
    <submittedName>
        <fullName evidence="1">Uncharacterized protein</fullName>
    </submittedName>
</protein>
<comment type="caution">
    <text evidence="1">The sequence shown here is derived from an EMBL/GenBank/DDBJ whole genome shotgun (WGS) entry which is preliminary data.</text>
</comment>
<gene>
    <name evidence="1" type="ORF">T03_4928</name>
</gene>
<reference evidence="1 2" key="1">
    <citation type="submission" date="2015-01" db="EMBL/GenBank/DDBJ databases">
        <title>Evolution of Trichinella species and genotypes.</title>
        <authorList>
            <person name="Korhonen P.K."/>
            <person name="Edoardo P."/>
            <person name="Giuseppe L.R."/>
            <person name="Gasser R.B."/>
        </authorList>
    </citation>
    <scope>NUCLEOTIDE SEQUENCE [LARGE SCALE GENOMIC DNA]</scope>
    <source>
        <strain evidence="1">ISS120</strain>
    </source>
</reference>
<proteinExistence type="predicted"/>
<dbReference type="EMBL" id="JYDI01000147">
    <property type="protein sequence ID" value="KRY50568.1"/>
    <property type="molecule type" value="Genomic_DNA"/>
</dbReference>
<evidence type="ECO:0000313" key="2">
    <source>
        <dbReference type="Proteomes" id="UP000054653"/>
    </source>
</evidence>
<organism evidence="1 2">
    <name type="scientific">Trichinella britovi</name>
    <name type="common">Parasitic roundworm</name>
    <dbReference type="NCBI Taxonomy" id="45882"/>
    <lineage>
        <taxon>Eukaryota</taxon>
        <taxon>Metazoa</taxon>
        <taxon>Ecdysozoa</taxon>
        <taxon>Nematoda</taxon>
        <taxon>Enoplea</taxon>
        <taxon>Dorylaimia</taxon>
        <taxon>Trichinellida</taxon>
        <taxon>Trichinellidae</taxon>
        <taxon>Trichinella</taxon>
    </lineage>
</organism>
<name>A0A0V1CN68_TRIBR</name>
<keyword evidence="2" id="KW-1185">Reference proteome</keyword>
<dbReference type="AlphaFoldDB" id="A0A0V1CN68"/>
<dbReference type="Proteomes" id="UP000054653">
    <property type="component" value="Unassembled WGS sequence"/>
</dbReference>
<sequence>MRASGCNGVVVLFGTKACAGSDWFQMTVSSCLAASLARALSDSPNCTVLSGRCWNFRSLFTANGGETLQSAGALLLIGITAVLYWIPSSSPIVTSWVRLSNVFDFPAFEYEQIYSPPRSRASEPVVSLLTLLYNKLTRLCKDASHPDDIQELLEEVMAFRDNALEVQMKVEEPLTAEQRDKESTVWDNLNEGIHPKFKTANSSFLYCCV</sequence>
<evidence type="ECO:0000313" key="1">
    <source>
        <dbReference type="EMBL" id="KRY50568.1"/>
    </source>
</evidence>